<dbReference type="InterPro" id="IPR036291">
    <property type="entry name" value="NAD(P)-bd_dom_sf"/>
</dbReference>
<evidence type="ECO:0000256" key="12">
    <source>
        <dbReference type="RuleBase" id="RU000439"/>
    </source>
</evidence>
<dbReference type="InterPro" id="IPR013328">
    <property type="entry name" value="6PGD_dom2"/>
</dbReference>
<dbReference type="GO" id="GO:0141153">
    <property type="term" value="F:glycerol-3-phosphate dehydrogenase (NADP+) activity"/>
    <property type="evidence" value="ECO:0007669"/>
    <property type="project" value="RHEA"/>
</dbReference>
<evidence type="ECO:0000256" key="7">
    <source>
        <dbReference type="ARBA" id="ARBA00023209"/>
    </source>
</evidence>
<dbReference type="Gene3D" id="1.10.1040.10">
    <property type="entry name" value="N-(1-d-carboxylethyl)-l-norvaline Dehydrogenase, domain 2"/>
    <property type="match status" value="1"/>
</dbReference>
<feature type="active site" description="Proton acceptor" evidence="9">
    <location>
        <position position="198"/>
    </location>
</feature>
<dbReference type="GO" id="GO:0005975">
    <property type="term" value="P:carbohydrate metabolic process"/>
    <property type="evidence" value="ECO:0007669"/>
    <property type="project" value="InterPro"/>
</dbReference>
<keyword evidence="5 10" id="KW-0520">NAD</keyword>
<dbReference type="PANTHER" id="PTHR11728:SF1">
    <property type="entry name" value="GLYCEROL-3-PHOSPHATE DEHYDROGENASE [NAD(+)] 2, CHLOROPLASTIC"/>
    <property type="match status" value="1"/>
</dbReference>
<keyword evidence="4 11" id="KW-0560">Oxidoreductase</keyword>
<dbReference type="PIRSF" id="PIRSF000114">
    <property type="entry name" value="Glycerol-3-P_dh"/>
    <property type="match status" value="1"/>
</dbReference>
<reference evidence="15 16" key="1">
    <citation type="journal article" date="2015" name="Genome Announc.">
        <title>Draft Genome Sequence of Clostridium tyrobutyricum Strain DIVETGP, Isolated from Cow's Milk for Grana Padano Production.</title>
        <authorList>
            <person name="Soggiu A."/>
            <person name="Piras C."/>
            <person name="Gaiarsa S."/>
            <person name="Sassera D."/>
            <person name="Roncada P."/>
            <person name="Bendixen E."/>
            <person name="Brasca M."/>
            <person name="Bonizzi L."/>
        </authorList>
    </citation>
    <scope>NUCLEOTIDE SEQUENCE [LARGE SCALE GENOMIC DNA]</scope>
    <source>
        <strain evidence="15 16">DIVETGP</strain>
    </source>
</reference>
<dbReference type="InterPro" id="IPR011128">
    <property type="entry name" value="G3P_DH_NAD-dep_N"/>
</dbReference>
<evidence type="ECO:0000259" key="14">
    <source>
        <dbReference type="Pfam" id="PF07479"/>
    </source>
</evidence>
<evidence type="ECO:0000256" key="3">
    <source>
        <dbReference type="ARBA" id="ARBA00022857"/>
    </source>
</evidence>
<dbReference type="EC" id="1.1.1.94" evidence="12"/>
<protein>
    <recommendedName>
        <fullName evidence="12">Glycerol-3-phosphate dehydrogenase</fullName>
        <ecNumber evidence="12">1.1.1.94</ecNumber>
    </recommendedName>
</protein>
<name>W6N5R0_CLOTY</name>
<dbReference type="AlphaFoldDB" id="W6N5R0"/>
<dbReference type="GO" id="GO:0008654">
    <property type="term" value="P:phospholipid biosynthetic process"/>
    <property type="evidence" value="ECO:0007669"/>
    <property type="project" value="UniProtKB-KW"/>
</dbReference>
<keyword evidence="8" id="KW-1208">Phospholipid metabolism</keyword>
<dbReference type="InterPro" id="IPR008927">
    <property type="entry name" value="6-PGluconate_DH-like_C_sf"/>
</dbReference>
<feature type="domain" description="Glycerol-3-phosphate dehydrogenase NAD-dependent N-terminal" evidence="13">
    <location>
        <begin position="4"/>
        <end position="165"/>
    </location>
</feature>
<evidence type="ECO:0000313" key="15">
    <source>
        <dbReference type="EMBL" id="CDL91938.1"/>
    </source>
</evidence>
<dbReference type="GeneID" id="29419024"/>
<keyword evidence="16" id="KW-1185">Reference proteome</keyword>
<comment type="similarity">
    <text evidence="1 11">Belongs to the NAD-dependent glycerol-3-phosphate dehydrogenase family.</text>
</comment>
<keyword evidence="7" id="KW-0594">Phospholipid biosynthesis</keyword>
<dbReference type="Pfam" id="PF07479">
    <property type="entry name" value="NAD_Gly3P_dh_C"/>
    <property type="match status" value="1"/>
</dbReference>
<keyword evidence="6" id="KW-0443">Lipid metabolism</keyword>
<dbReference type="InterPro" id="IPR006168">
    <property type="entry name" value="G3P_DH_NAD-dep"/>
</dbReference>
<evidence type="ECO:0000256" key="8">
    <source>
        <dbReference type="ARBA" id="ARBA00023264"/>
    </source>
</evidence>
<organism evidence="15 16">
    <name type="scientific">Clostridium tyrobutyricum DIVETGP</name>
    <dbReference type="NCBI Taxonomy" id="1408889"/>
    <lineage>
        <taxon>Bacteria</taxon>
        <taxon>Bacillati</taxon>
        <taxon>Bacillota</taxon>
        <taxon>Clostridia</taxon>
        <taxon>Eubacteriales</taxon>
        <taxon>Clostridiaceae</taxon>
        <taxon>Clostridium</taxon>
    </lineage>
</organism>
<dbReference type="Pfam" id="PF01210">
    <property type="entry name" value="NAD_Gly3P_dh_N"/>
    <property type="match status" value="1"/>
</dbReference>
<evidence type="ECO:0000256" key="10">
    <source>
        <dbReference type="PIRSR" id="PIRSR000114-3"/>
    </source>
</evidence>
<dbReference type="OrthoDB" id="9812273at2"/>
<keyword evidence="3" id="KW-0521">NADP</keyword>
<dbReference type="GO" id="GO:0046168">
    <property type="term" value="P:glycerol-3-phosphate catabolic process"/>
    <property type="evidence" value="ECO:0007669"/>
    <property type="project" value="InterPro"/>
</dbReference>
<feature type="domain" description="Glycerol-3-phosphate dehydrogenase NAD-dependent C-terminal" evidence="14">
    <location>
        <begin position="187"/>
        <end position="337"/>
    </location>
</feature>
<evidence type="ECO:0000256" key="11">
    <source>
        <dbReference type="RuleBase" id="RU000437"/>
    </source>
</evidence>
<feature type="binding site" evidence="10">
    <location>
        <position position="266"/>
    </location>
    <ligand>
        <name>NAD(+)</name>
        <dbReference type="ChEBI" id="CHEBI:57540"/>
    </ligand>
</feature>
<keyword evidence="2" id="KW-0444">Lipid biosynthesis</keyword>
<dbReference type="PANTHER" id="PTHR11728">
    <property type="entry name" value="GLYCEROL-3-PHOSPHATE DEHYDROGENASE"/>
    <property type="match status" value="1"/>
</dbReference>
<comment type="catalytic activity">
    <reaction evidence="12">
        <text>sn-glycerol 3-phosphate + NADP(+) = dihydroxyacetone phosphate + NADPH + H(+)</text>
        <dbReference type="Rhea" id="RHEA:11096"/>
        <dbReference type="ChEBI" id="CHEBI:15378"/>
        <dbReference type="ChEBI" id="CHEBI:57597"/>
        <dbReference type="ChEBI" id="CHEBI:57642"/>
        <dbReference type="ChEBI" id="CHEBI:57783"/>
        <dbReference type="ChEBI" id="CHEBI:58349"/>
        <dbReference type="EC" id="1.1.1.94"/>
    </reaction>
</comment>
<dbReference type="GO" id="GO:0005829">
    <property type="term" value="C:cytosol"/>
    <property type="evidence" value="ECO:0007669"/>
    <property type="project" value="TreeGrafter"/>
</dbReference>
<dbReference type="GO" id="GO:0051287">
    <property type="term" value="F:NAD binding"/>
    <property type="evidence" value="ECO:0007669"/>
    <property type="project" value="InterPro"/>
</dbReference>
<evidence type="ECO:0000256" key="9">
    <source>
        <dbReference type="PIRSR" id="PIRSR000114-1"/>
    </source>
</evidence>
<gene>
    <name evidence="15" type="ORF">CTDIVETGP_2008</name>
</gene>
<dbReference type="SUPFAM" id="SSF51735">
    <property type="entry name" value="NAD(P)-binding Rossmann-fold domains"/>
    <property type="match status" value="1"/>
</dbReference>
<dbReference type="EMBL" id="CBXI010000036">
    <property type="protein sequence ID" value="CDL91938.1"/>
    <property type="molecule type" value="Genomic_DNA"/>
</dbReference>
<evidence type="ECO:0000256" key="2">
    <source>
        <dbReference type="ARBA" id="ARBA00022516"/>
    </source>
</evidence>
<sequence>MKIITTIGAGQMASALSFPAVENGNTVRLVGTPLDRDIINTGKSKGFHPTLKRQLPENGIEYYQIEDVERALKGADVVICGVSSFGIDWFVDNILPIIPEDIPLLSVTKGMLDMEDGTMINYPEYFESKLVSNKNLSINAIGGPCTSYELADKDHSLVTFCGKNIETLRMLKNIFEAPYYHISLSTDVKGVECAVALKNAYALGVSLAIGLAIGRDGSGIEHYNSQAGLFGQGVREMKHLLKIAGGGEDNIVLSAGDLYVTVFGGRTRKIGTLLGRGFSFEEAMEQLKGVTLESIVIATRTARGVRHMAERGIVKLEEFPLLLHVDNIINSGASAADIPWQSFETEKF</sequence>
<dbReference type="InterPro" id="IPR006109">
    <property type="entry name" value="G3P_DH_NAD-dep_C"/>
</dbReference>
<dbReference type="Proteomes" id="UP000019482">
    <property type="component" value="Unassembled WGS sequence"/>
</dbReference>
<evidence type="ECO:0000256" key="5">
    <source>
        <dbReference type="ARBA" id="ARBA00023027"/>
    </source>
</evidence>
<evidence type="ECO:0000256" key="6">
    <source>
        <dbReference type="ARBA" id="ARBA00023098"/>
    </source>
</evidence>
<comment type="caution">
    <text evidence="15">The sequence shown here is derived from an EMBL/GenBank/DDBJ whole genome shotgun (WGS) entry which is preliminary data.</text>
</comment>
<dbReference type="SUPFAM" id="SSF48179">
    <property type="entry name" value="6-phosphogluconate dehydrogenase C-terminal domain-like"/>
    <property type="match status" value="1"/>
</dbReference>
<proteinExistence type="inferred from homology"/>
<dbReference type="RefSeq" id="WP_017895300.1">
    <property type="nucleotide sequence ID" value="NZ_CBXI010000036.1"/>
</dbReference>
<evidence type="ECO:0000256" key="1">
    <source>
        <dbReference type="ARBA" id="ARBA00011009"/>
    </source>
</evidence>
<evidence type="ECO:0000313" key="16">
    <source>
        <dbReference type="Proteomes" id="UP000019482"/>
    </source>
</evidence>
<dbReference type="Gene3D" id="3.40.50.720">
    <property type="entry name" value="NAD(P)-binding Rossmann-like Domain"/>
    <property type="match status" value="1"/>
</dbReference>
<dbReference type="PRINTS" id="PR00077">
    <property type="entry name" value="GPDHDRGNASE"/>
</dbReference>
<accession>W6N5R0</accession>
<evidence type="ECO:0000259" key="13">
    <source>
        <dbReference type="Pfam" id="PF01210"/>
    </source>
</evidence>
<evidence type="ECO:0000256" key="4">
    <source>
        <dbReference type="ARBA" id="ARBA00023002"/>
    </source>
</evidence>